<feature type="region of interest" description="Disordered" evidence="1">
    <location>
        <begin position="41"/>
        <end position="73"/>
    </location>
</feature>
<dbReference type="OrthoDB" id="206590at2157"/>
<dbReference type="Proteomes" id="UP000001879">
    <property type="component" value="Chromosome"/>
</dbReference>
<sequence length="471" mass="52380">MVDRTNKLRGMGRRRFVKSLVTMGVSAEAALHLDKEKLENITGDPTEEVPRLGALKRPDAEKYEEPPYPETLSEREPEYYTISHNDWMVAETAFDAARKVQRRIDQLDDSGLISSKVIMQSNNGTEPYHVGVVRSTRIRYDSFDKRTSLSELSETKKETADITVDELQGELPDTVSGVAGEGDYETERDGIELRFSESVEWDESCDDEECDEGTTGVEFFQHPYRYENDDGDITCATGCRIDTDPDGYDGTLSLGPRVKSTFGDPKFLTSAHGVFESDLDDDGEPEEDPQDAIGRTIHQGGILNTDKIGEVDEIKDRRGEESWPWDAALIETYRVGIDEELSAGNRLASDSGTNEFSGALSTAGRIGKDYYKDNMGPTCKQGIRTGRCEHTLWGYDEDPDRPDQIELMRDASDGGGDSGCPYFVDENGDFMVSGLHRAGDRRDPGDGWPPQDLALGIWIGDIEDGFNVEVV</sequence>
<name>D3SZY0_NATMM</name>
<protein>
    <submittedName>
        <fullName evidence="2">Uncharacterized protein</fullName>
    </submittedName>
</protein>
<dbReference type="EMBL" id="CP001932">
    <property type="protein sequence ID" value="ADD06390.1"/>
    <property type="molecule type" value="Genomic_DNA"/>
</dbReference>
<dbReference type="eggNOG" id="arCOG10314">
    <property type="taxonomic scope" value="Archaea"/>
</dbReference>
<feature type="compositionally biased region" description="Basic and acidic residues" evidence="1">
    <location>
        <begin position="56"/>
        <end position="65"/>
    </location>
</feature>
<reference evidence="2 3" key="2">
    <citation type="journal article" date="2012" name="BMC Genomics">
        <title>A comparative genomics perspective on the genetic content of the alkaliphilic haloarchaeon Natrialba magadii ATCC 43099T.</title>
        <authorList>
            <person name="Siddaramappa S."/>
            <person name="Challacombe J.F."/>
            <person name="Decastro R.E."/>
            <person name="Pfeiffer F."/>
            <person name="Sastre D.E."/>
            <person name="Gimenez M.I."/>
            <person name="Paggi R.A."/>
            <person name="Detter J.C."/>
            <person name="Davenport K.W."/>
            <person name="Goodwin L.A."/>
            <person name="Kyrpides N."/>
            <person name="Tapia R."/>
            <person name="Pitluck S."/>
            <person name="Lucas S."/>
            <person name="Woyke T."/>
            <person name="Maupin-Furlow J.A."/>
        </authorList>
    </citation>
    <scope>NUCLEOTIDE SEQUENCE [LARGE SCALE GENOMIC DNA]</scope>
    <source>
        <strain evidence="3">ATCC 43099 / DSM 3394 / CCM 3739 / CIP 104546 / IAM 13178 / JCM 8861 / NBRC 102185 / NCIMB 2190 / MS3</strain>
    </source>
</reference>
<dbReference type="PaxDb" id="547559-Nmag_2836"/>
<dbReference type="AlphaFoldDB" id="D3SZY0"/>
<organism evidence="2 3">
    <name type="scientific">Natrialba magadii (strain ATCC 43099 / DSM 3394 / CCM 3739 / CIP 104546 / IAM 13178 / JCM 8861 / NBRC 102185 / NCIMB 2190 / MS3)</name>
    <name type="common">Natronobacterium magadii</name>
    <dbReference type="NCBI Taxonomy" id="547559"/>
    <lineage>
        <taxon>Archaea</taxon>
        <taxon>Methanobacteriati</taxon>
        <taxon>Methanobacteriota</taxon>
        <taxon>Stenosarchaea group</taxon>
        <taxon>Halobacteria</taxon>
        <taxon>Halobacteriales</taxon>
        <taxon>Natrialbaceae</taxon>
        <taxon>Natrialba</taxon>
    </lineage>
</organism>
<evidence type="ECO:0000313" key="3">
    <source>
        <dbReference type="Proteomes" id="UP000001879"/>
    </source>
</evidence>
<evidence type="ECO:0000256" key="1">
    <source>
        <dbReference type="SAM" id="MobiDB-lite"/>
    </source>
</evidence>
<evidence type="ECO:0000313" key="2">
    <source>
        <dbReference type="EMBL" id="ADD06390.1"/>
    </source>
</evidence>
<reference evidence="3" key="1">
    <citation type="submission" date="2010-02" db="EMBL/GenBank/DDBJ databases">
        <title>Complete sequence of chromosome of Natrialba magadii ATCC 43099.</title>
        <authorList>
            <consortium name="US DOE Joint Genome Institute"/>
            <person name="Lucas S."/>
            <person name="Copeland A."/>
            <person name="Lapidus A."/>
            <person name="Cheng J.-F."/>
            <person name="Bruce D."/>
            <person name="Goodwin L."/>
            <person name="Pitluck S."/>
            <person name="Davenport K."/>
            <person name="Saunders E."/>
            <person name="Detter J.C."/>
            <person name="Han C."/>
            <person name="Tapia R."/>
            <person name="Land M."/>
            <person name="Hauser L."/>
            <person name="Kyrpides N."/>
            <person name="Mikhailova N."/>
            <person name="De Castro R.E."/>
            <person name="Maupin-Furlow J.A."/>
            <person name="Woyke T."/>
        </authorList>
    </citation>
    <scope>NUCLEOTIDE SEQUENCE [LARGE SCALE GENOMIC DNA]</scope>
    <source>
        <strain evidence="3">ATCC 43099 / DSM 3394 / CCM 3739 / CIP 104546 / IAM 13178 / JCM 8861 / NBRC 102185 / NCIMB 2190 / MS3</strain>
    </source>
</reference>
<gene>
    <name evidence="2" type="ordered locus">Nmag_2836</name>
</gene>
<dbReference type="HOGENOM" id="CLU_695417_0_0_2"/>
<dbReference type="RefSeq" id="WP_012996737.1">
    <property type="nucleotide sequence ID" value="NC_013922.1"/>
</dbReference>
<accession>D3SZY0</accession>
<dbReference type="KEGG" id="nmg:Nmag_2836"/>
<proteinExistence type="predicted"/>
<keyword evidence="3" id="KW-1185">Reference proteome</keyword>
<dbReference type="GeneID" id="8825692"/>